<dbReference type="InterPro" id="IPR007393">
    <property type="entry name" value="YlxR_dom"/>
</dbReference>
<gene>
    <name evidence="3" type="ORF">P2G67_07070</name>
</gene>
<dbReference type="CDD" id="cd00279">
    <property type="entry name" value="YlxR"/>
    <property type="match status" value="1"/>
</dbReference>
<name>A0ABT5YLB0_9PROT</name>
<dbReference type="InterPro" id="IPR029064">
    <property type="entry name" value="Ribosomal_eL30-like_sf"/>
</dbReference>
<dbReference type="Pfam" id="PF04296">
    <property type="entry name" value="YlxR"/>
    <property type="match status" value="1"/>
</dbReference>
<dbReference type="Gene3D" id="3.30.1330.30">
    <property type="match status" value="1"/>
</dbReference>
<evidence type="ECO:0000259" key="2">
    <source>
        <dbReference type="Pfam" id="PF04296"/>
    </source>
</evidence>
<evidence type="ECO:0000313" key="3">
    <source>
        <dbReference type="EMBL" id="MDF2095736.1"/>
    </source>
</evidence>
<dbReference type="SUPFAM" id="SSF55315">
    <property type="entry name" value="L30e-like"/>
    <property type="match status" value="1"/>
</dbReference>
<accession>A0ABT5YLB0</accession>
<keyword evidence="4" id="KW-1185">Reference proteome</keyword>
<evidence type="ECO:0000313" key="4">
    <source>
        <dbReference type="Proteomes" id="UP001215503"/>
    </source>
</evidence>
<dbReference type="Proteomes" id="UP001215503">
    <property type="component" value="Unassembled WGS sequence"/>
</dbReference>
<sequence>MMAEQESAVIGAQHAPPDGRPPAPEAEEPVVTGQSPIRRCLASGERLPQDCLLRFVVAPDGTLVPDLAGRLPGRGLWIRPDRALLERAVARKLFARSARMPVSVPDDLIDRLGGALRRRCRDSLGLARRAGLVAAGHDKARGPLERGEAALLLQASDGSLPQRARLANLGRGRCPGLEVIEILTAEELGDALGRGPTVHVTLLPGGLAERVRLDCARLATYNAVRHDAGSPATGHRPGTSRDAND</sequence>
<dbReference type="PANTHER" id="PTHR34215:SF1">
    <property type="entry name" value="YLXR DOMAIN-CONTAINING PROTEIN"/>
    <property type="match status" value="1"/>
</dbReference>
<feature type="region of interest" description="Disordered" evidence="1">
    <location>
        <begin position="1"/>
        <end position="34"/>
    </location>
</feature>
<dbReference type="NCBIfam" id="NF006622">
    <property type="entry name" value="PRK09190.1"/>
    <property type="match status" value="1"/>
</dbReference>
<organism evidence="3 4">
    <name type="scientific">Aquibaculum arenosum</name>
    <dbReference type="NCBI Taxonomy" id="3032591"/>
    <lineage>
        <taxon>Bacteria</taxon>
        <taxon>Pseudomonadati</taxon>
        <taxon>Pseudomonadota</taxon>
        <taxon>Alphaproteobacteria</taxon>
        <taxon>Rhodospirillales</taxon>
        <taxon>Rhodovibrionaceae</taxon>
        <taxon>Aquibaculum</taxon>
    </lineage>
</organism>
<comment type="caution">
    <text evidence="3">The sequence shown here is derived from an EMBL/GenBank/DDBJ whole genome shotgun (WGS) entry which is preliminary data.</text>
</comment>
<proteinExistence type="predicted"/>
<dbReference type="InterPro" id="IPR035931">
    <property type="entry name" value="YlxR-like_sf"/>
</dbReference>
<dbReference type="RefSeq" id="WP_275821416.1">
    <property type="nucleotide sequence ID" value="NZ_JARHUD010000003.1"/>
</dbReference>
<dbReference type="SUPFAM" id="SSF64376">
    <property type="entry name" value="YlxR-like"/>
    <property type="match status" value="1"/>
</dbReference>
<reference evidence="3 4" key="1">
    <citation type="submission" date="2023-03" db="EMBL/GenBank/DDBJ databases">
        <title>Fodinicurvata sp. CAU 1616 isolated from sea sendiment.</title>
        <authorList>
            <person name="Kim W."/>
        </authorList>
    </citation>
    <scope>NUCLEOTIDE SEQUENCE [LARGE SCALE GENOMIC DNA]</scope>
    <source>
        <strain evidence="3 4">CAU 1616</strain>
    </source>
</reference>
<dbReference type="Gene3D" id="3.30.1230.10">
    <property type="entry name" value="YlxR-like"/>
    <property type="match status" value="1"/>
</dbReference>
<dbReference type="PANTHER" id="PTHR34215">
    <property type="entry name" value="BLL0784 PROTEIN"/>
    <property type="match status" value="1"/>
</dbReference>
<dbReference type="EMBL" id="JARHUD010000003">
    <property type="protein sequence ID" value="MDF2095736.1"/>
    <property type="molecule type" value="Genomic_DNA"/>
</dbReference>
<dbReference type="InterPro" id="IPR037465">
    <property type="entry name" value="YlxR"/>
</dbReference>
<protein>
    <submittedName>
        <fullName evidence="3">RNA-binding protein</fullName>
    </submittedName>
</protein>
<feature type="domain" description="YlxR" evidence="2">
    <location>
        <begin position="38"/>
        <end position="112"/>
    </location>
</feature>
<evidence type="ECO:0000256" key="1">
    <source>
        <dbReference type="SAM" id="MobiDB-lite"/>
    </source>
</evidence>